<dbReference type="InterPro" id="IPR017853">
    <property type="entry name" value="GH"/>
</dbReference>
<dbReference type="Pfam" id="PF14509">
    <property type="entry name" value="GH97_C"/>
    <property type="match status" value="1"/>
</dbReference>
<keyword evidence="5" id="KW-0326">Glycosidase</keyword>
<organism evidence="9 10">
    <name type="scientific">Larkinella terrae</name>
    <dbReference type="NCBI Taxonomy" id="2025311"/>
    <lineage>
        <taxon>Bacteria</taxon>
        <taxon>Pseudomonadati</taxon>
        <taxon>Bacteroidota</taxon>
        <taxon>Cytophagia</taxon>
        <taxon>Cytophagales</taxon>
        <taxon>Spirosomataceae</taxon>
        <taxon>Larkinella</taxon>
    </lineage>
</organism>
<proteinExistence type="predicted"/>
<comment type="caution">
    <text evidence="9">The sequence shown here is derived from an EMBL/GenBank/DDBJ whole genome shotgun (WGS) entry which is preliminary data.</text>
</comment>
<evidence type="ECO:0000256" key="5">
    <source>
        <dbReference type="ARBA" id="ARBA00023295"/>
    </source>
</evidence>
<reference evidence="9 10" key="1">
    <citation type="journal article" date="2018" name="Antonie Van Leeuwenhoek">
        <title>Larkinella terrae sp. nov., isolated from soil on Jeju Island, South Korea.</title>
        <authorList>
            <person name="Ten L.N."/>
            <person name="Jeon J."/>
            <person name="Park S.J."/>
            <person name="Park S."/>
            <person name="Lee S.Y."/>
            <person name="Kim M.K."/>
            <person name="Jung H.Y."/>
        </authorList>
    </citation>
    <scope>NUCLEOTIDE SEQUENCE [LARGE SCALE GENOMIC DNA]</scope>
    <source>
        <strain evidence="9 10">KCTC 52001</strain>
    </source>
</reference>
<dbReference type="InterPro" id="IPR029483">
    <property type="entry name" value="GH97_C"/>
</dbReference>
<dbReference type="Gene3D" id="3.20.20.70">
    <property type="entry name" value="Aldolase class I"/>
    <property type="match status" value="1"/>
</dbReference>
<feature type="domain" description="Glycosyl-hydrolase 97 C-terminal oligomerisation" evidence="8">
    <location>
        <begin position="567"/>
        <end position="662"/>
    </location>
</feature>
<dbReference type="InterPro" id="IPR052720">
    <property type="entry name" value="Glycosyl_hydrolase_97"/>
</dbReference>
<accession>A0A7K0ERV2</accession>
<dbReference type="Pfam" id="PF14508">
    <property type="entry name" value="GH97_N"/>
    <property type="match status" value="1"/>
</dbReference>
<dbReference type="GO" id="GO:0016798">
    <property type="term" value="F:hydrolase activity, acting on glycosyl bonds"/>
    <property type="evidence" value="ECO:0007669"/>
    <property type="project" value="UniProtKB-KW"/>
</dbReference>
<evidence type="ECO:0000256" key="4">
    <source>
        <dbReference type="ARBA" id="ARBA00022837"/>
    </source>
</evidence>
<dbReference type="OrthoDB" id="57532at2"/>
<name>A0A7K0ERV2_9BACT</name>
<keyword evidence="3 9" id="KW-0378">Hydrolase</keyword>
<comment type="cofactor">
    <cofactor evidence="1">
        <name>Ca(2+)</name>
        <dbReference type="ChEBI" id="CHEBI:29108"/>
    </cofactor>
</comment>
<dbReference type="SUPFAM" id="SSF51445">
    <property type="entry name" value="(Trans)glycosidases"/>
    <property type="match status" value="1"/>
</dbReference>
<evidence type="ECO:0000259" key="7">
    <source>
        <dbReference type="Pfam" id="PF14508"/>
    </source>
</evidence>
<dbReference type="InterPro" id="IPR019563">
    <property type="entry name" value="GH97_catalytic"/>
</dbReference>
<dbReference type="PANTHER" id="PTHR35803:SF2">
    <property type="entry name" value="RETAINING ALPHA-GALACTOSIDASE"/>
    <property type="match status" value="1"/>
</dbReference>
<evidence type="ECO:0000256" key="3">
    <source>
        <dbReference type="ARBA" id="ARBA00022801"/>
    </source>
</evidence>
<feature type="domain" description="Glycosyl-hydrolase 97 catalytic" evidence="6">
    <location>
        <begin position="324"/>
        <end position="469"/>
    </location>
</feature>
<dbReference type="Gene3D" id="2.60.40.1180">
    <property type="entry name" value="Golgi alpha-mannosidase II"/>
    <property type="match status" value="1"/>
</dbReference>
<sequence>MKSSTSFLRFLAGFFGLLSFLPGIAQTALTRELRSPDQNVAVSVSVGPTITYQVFYQNRLIVAPSEIDLVLQDGKKLSARYAKPRFTTRQNRGQIVSPVPEKRKVIPDVYQELTVDLRNSFSLIFRAYNDGVAYRIGTAFRDSITVKNETARFQFPENHRLYFPEVVKRPDQDRYHTSFEEVYSFKPLDSLSSRNLFFTPVLLAPTTAPKIAITESDLEEYPGMFLTGTGSKAVQGEWAPYPLEEAVAGGEYSQKYVTRRADFIAKTAGTRRFPWRVLIVAPNDKDLPGNDLVYRLASPSRVADVSWVKPGKATDEWIISSNLFNVPFRSGINTETYKFYIDFAKRFGFERIMMDAGWSDTQDLFKIRPEIDMNAIMAHARKQGIGVSMWTLGMTLERQLEPALEQFNRWGVDFIMTDFFDRDDQKTVRLFQKIAEACARHKLMLMFHGAYKPAGFNRTYPHAVAREAVLGSEFNIWSDKPSPDHNLLLPFIRMLSGPLDYEPGLLNNATPKTFRPIGENVMSMTTRCQQLAMFVVYESPIQFFSGNPSQGLTEPAFMELMGSIPTTWDTTRILDARVGDYLVTARQKNNDWFVGAMTDSTARDLTLPLDFLSEGTYEAAICEDGVNADRYAADYKLHTQTVTRTTTLPMHLAPGGGYVVRLRKK</sequence>
<gene>
    <name evidence="9" type="ORF">GJJ30_24780</name>
</gene>
<feature type="domain" description="Glycosyl-hydrolase 97 N-terminal" evidence="7">
    <location>
        <begin position="33"/>
        <end position="299"/>
    </location>
</feature>
<evidence type="ECO:0000259" key="8">
    <source>
        <dbReference type="Pfam" id="PF14509"/>
    </source>
</evidence>
<dbReference type="RefSeq" id="WP_154177870.1">
    <property type="nucleotide sequence ID" value="NZ_WJXZ01000014.1"/>
</dbReference>
<evidence type="ECO:0000256" key="2">
    <source>
        <dbReference type="ARBA" id="ARBA00011245"/>
    </source>
</evidence>
<protein>
    <submittedName>
        <fullName evidence="9">Glycoside hydrolase family 97 protein</fullName>
    </submittedName>
</protein>
<dbReference type="PANTHER" id="PTHR35803">
    <property type="entry name" value="GLUCAN 1,4-ALPHA-GLUCOSIDASE SUSB-RELATED"/>
    <property type="match status" value="1"/>
</dbReference>
<evidence type="ECO:0000313" key="9">
    <source>
        <dbReference type="EMBL" id="MRS64537.1"/>
    </source>
</evidence>
<dbReference type="InterPro" id="IPR013785">
    <property type="entry name" value="Aldolase_TIM"/>
</dbReference>
<keyword evidence="4" id="KW-0106">Calcium</keyword>
<evidence type="ECO:0000313" key="10">
    <source>
        <dbReference type="Proteomes" id="UP000441754"/>
    </source>
</evidence>
<dbReference type="InterPro" id="IPR029486">
    <property type="entry name" value="GH97_N"/>
</dbReference>
<evidence type="ECO:0000259" key="6">
    <source>
        <dbReference type="Pfam" id="PF10566"/>
    </source>
</evidence>
<dbReference type="EMBL" id="WJXZ01000014">
    <property type="protein sequence ID" value="MRS64537.1"/>
    <property type="molecule type" value="Genomic_DNA"/>
</dbReference>
<dbReference type="Proteomes" id="UP000441754">
    <property type="component" value="Unassembled WGS sequence"/>
</dbReference>
<comment type="subunit">
    <text evidence="2">Monomer.</text>
</comment>
<keyword evidence="10" id="KW-1185">Reference proteome</keyword>
<dbReference type="AlphaFoldDB" id="A0A7K0ERV2"/>
<dbReference type="InterPro" id="IPR014718">
    <property type="entry name" value="GH-type_carb-bd"/>
</dbReference>
<evidence type="ECO:0000256" key="1">
    <source>
        <dbReference type="ARBA" id="ARBA00001913"/>
    </source>
</evidence>
<dbReference type="InterPro" id="IPR013780">
    <property type="entry name" value="Glyco_hydro_b"/>
</dbReference>
<dbReference type="Pfam" id="PF10566">
    <property type="entry name" value="Glyco_hydro_97"/>
    <property type="match status" value="1"/>
</dbReference>
<dbReference type="GO" id="GO:0030246">
    <property type="term" value="F:carbohydrate binding"/>
    <property type="evidence" value="ECO:0007669"/>
    <property type="project" value="InterPro"/>
</dbReference>
<dbReference type="Gene3D" id="2.70.98.10">
    <property type="match status" value="1"/>
</dbReference>